<keyword evidence="3" id="KW-1185">Reference proteome</keyword>
<dbReference type="Gramene" id="OE9A007969T1">
    <property type="protein sequence ID" value="OE9A007969C1"/>
    <property type="gene ID" value="OE9A007969"/>
</dbReference>
<feature type="compositionally biased region" description="Polar residues" evidence="1">
    <location>
        <begin position="33"/>
        <end position="47"/>
    </location>
</feature>
<dbReference type="Proteomes" id="UP000594638">
    <property type="component" value="Unassembled WGS sequence"/>
</dbReference>
<accession>A0A8S0PV97</accession>
<name>A0A8S0PV97_OLEEU</name>
<protein>
    <submittedName>
        <fullName evidence="2">Uncharacterized protein</fullName>
    </submittedName>
</protein>
<gene>
    <name evidence="2" type="ORF">OLEA9_A007969</name>
</gene>
<reference evidence="2 3" key="1">
    <citation type="submission" date="2019-12" db="EMBL/GenBank/DDBJ databases">
        <authorList>
            <person name="Alioto T."/>
            <person name="Alioto T."/>
            <person name="Gomez Garrido J."/>
        </authorList>
    </citation>
    <scope>NUCLEOTIDE SEQUENCE [LARGE SCALE GENOMIC DNA]</scope>
</reference>
<dbReference type="EMBL" id="CACTIH010000152">
    <property type="protein sequence ID" value="CAA2955506.1"/>
    <property type="molecule type" value="Genomic_DNA"/>
</dbReference>
<organism evidence="2 3">
    <name type="scientific">Olea europaea subsp. europaea</name>
    <dbReference type="NCBI Taxonomy" id="158383"/>
    <lineage>
        <taxon>Eukaryota</taxon>
        <taxon>Viridiplantae</taxon>
        <taxon>Streptophyta</taxon>
        <taxon>Embryophyta</taxon>
        <taxon>Tracheophyta</taxon>
        <taxon>Spermatophyta</taxon>
        <taxon>Magnoliopsida</taxon>
        <taxon>eudicotyledons</taxon>
        <taxon>Gunneridae</taxon>
        <taxon>Pentapetalae</taxon>
        <taxon>asterids</taxon>
        <taxon>lamiids</taxon>
        <taxon>Lamiales</taxon>
        <taxon>Oleaceae</taxon>
        <taxon>Oleeae</taxon>
        <taxon>Olea</taxon>
    </lineage>
</organism>
<feature type="region of interest" description="Disordered" evidence="1">
    <location>
        <begin position="33"/>
        <end position="57"/>
    </location>
</feature>
<proteinExistence type="predicted"/>
<evidence type="ECO:0000313" key="2">
    <source>
        <dbReference type="EMBL" id="CAA2955506.1"/>
    </source>
</evidence>
<evidence type="ECO:0000256" key="1">
    <source>
        <dbReference type="SAM" id="MobiDB-lite"/>
    </source>
</evidence>
<comment type="caution">
    <text evidence="2">The sequence shown here is derived from an EMBL/GenBank/DDBJ whole genome shotgun (WGS) entry which is preliminary data.</text>
</comment>
<dbReference type="AlphaFoldDB" id="A0A8S0PV97"/>
<evidence type="ECO:0000313" key="3">
    <source>
        <dbReference type="Proteomes" id="UP000594638"/>
    </source>
</evidence>
<sequence length="187" mass="21248">MTTAMTTPTTSATNCDSQIVSDNWESQTQFSGHGLNYLSQNQPNYRNPPQLPLSPQPSQAIYWPQTLLIHSTNANIAATNTMLHRLHRIQQPRKKKTTPRSVPSNHQIRQPPLKYQICHHKATHHLTTTSQQPIPHPTTALSQHHNAHHYLSHTLQHHSSSILPQPHSPRHYTITAHTTPRHIVSHV</sequence>